<dbReference type="EMBL" id="BEYU01000006">
    <property type="protein sequence ID" value="GBG24505.1"/>
    <property type="molecule type" value="Genomic_DNA"/>
</dbReference>
<comment type="caution">
    <text evidence="6">The sequence shown here is derived from an EMBL/GenBank/DDBJ whole genome shotgun (WGS) entry which is preliminary data.</text>
</comment>
<dbReference type="GO" id="GO:0043022">
    <property type="term" value="F:ribosome binding"/>
    <property type="evidence" value="ECO:0007669"/>
    <property type="project" value="TreeGrafter"/>
</dbReference>
<organism evidence="6 7">
    <name type="scientific">Hondaea fermentalgiana</name>
    <dbReference type="NCBI Taxonomy" id="2315210"/>
    <lineage>
        <taxon>Eukaryota</taxon>
        <taxon>Sar</taxon>
        <taxon>Stramenopiles</taxon>
        <taxon>Bigyra</taxon>
        <taxon>Labyrinthulomycetes</taxon>
        <taxon>Thraustochytrida</taxon>
        <taxon>Thraustochytriidae</taxon>
        <taxon>Hondaea</taxon>
    </lineage>
</organism>
<dbReference type="SUPFAM" id="SSF110993">
    <property type="entry name" value="eIF-2-alpha, C-terminal domain"/>
    <property type="match status" value="1"/>
</dbReference>
<dbReference type="SMART" id="SM00316">
    <property type="entry name" value="S1"/>
    <property type="match status" value="1"/>
</dbReference>
<dbReference type="InterPro" id="IPR011488">
    <property type="entry name" value="TIF_2_asu"/>
</dbReference>
<dbReference type="InterPro" id="IPR044126">
    <property type="entry name" value="S1_IF2_alpha"/>
</dbReference>
<feature type="domain" description="S1 motif" evidence="5">
    <location>
        <begin position="38"/>
        <end position="109"/>
    </location>
</feature>
<dbReference type="InParanoid" id="A0A2R5G1U0"/>
<evidence type="ECO:0000313" key="6">
    <source>
        <dbReference type="EMBL" id="GBG24505.1"/>
    </source>
</evidence>
<dbReference type="Gene3D" id="2.40.50.140">
    <property type="entry name" value="Nucleic acid-binding proteins"/>
    <property type="match status" value="1"/>
</dbReference>
<dbReference type="GO" id="GO:0033290">
    <property type="term" value="C:eukaryotic 48S preinitiation complex"/>
    <property type="evidence" value="ECO:0007669"/>
    <property type="project" value="TreeGrafter"/>
</dbReference>
<dbReference type="OrthoDB" id="1685042at2759"/>
<dbReference type="PROSITE" id="PS50126">
    <property type="entry name" value="S1"/>
    <property type="match status" value="1"/>
</dbReference>
<evidence type="ECO:0000313" key="7">
    <source>
        <dbReference type="Proteomes" id="UP000241890"/>
    </source>
</evidence>
<dbReference type="Pfam" id="PF00575">
    <property type="entry name" value="S1"/>
    <property type="match status" value="1"/>
</dbReference>
<dbReference type="InterPro" id="IPR003029">
    <property type="entry name" value="S1_domain"/>
</dbReference>
<dbReference type="PANTHER" id="PTHR10602:SF0">
    <property type="entry name" value="EUKARYOTIC TRANSLATION INITIATION FACTOR 2 SUBUNIT 1"/>
    <property type="match status" value="1"/>
</dbReference>
<dbReference type="Proteomes" id="UP000241890">
    <property type="component" value="Unassembled WGS sequence"/>
</dbReference>
<comment type="similarity">
    <text evidence="1">Belongs to the eIF-2-alpha family.</text>
</comment>
<dbReference type="SUPFAM" id="SSF50249">
    <property type="entry name" value="Nucleic acid-binding proteins"/>
    <property type="match status" value="1"/>
</dbReference>
<dbReference type="SUPFAM" id="SSF116742">
    <property type="entry name" value="eIF2alpha middle domain-like"/>
    <property type="match status" value="1"/>
</dbReference>
<sequence>MAEDAAAAAAEIISAQEREEREIRLSCRFYEEQFPALEECVMVQVKSIAEMGAYVSLLEYNNIEGMILLSELSRRRFRSINKLIRVGKLEVAMVIRVDKEKGYIDLSKRRVSKEDIIKCEERYSKGKEVNSIMRHLAETTGSNLLELNEKIAWPLAKPPYQNTHQAFRMAINDPEKVFGGLDVDQSIIDQLMVVVRRKMTPKPIKIRADIEVTCYQPEGIDAIIAALKAGEAIGKEGKAIKIKLIAPPRYVMLTTSLNKNDGFDAMNRSIDAIRTVITDRKGNINVSAEPHVTSDEEEHSLKLLMEQLESENREIAADSDEDE</sequence>
<dbReference type="AlphaFoldDB" id="A0A2R5G1U0"/>
<evidence type="ECO:0000256" key="1">
    <source>
        <dbReference type="ARBA" id="ARBA00007223"/>
    </source>
</evidence>
<dbReference type="GO" id="GO:0005850">
    <property type="term" value="C:eukaryotic translation initiation factor 2 complex"/>
    <property type="evidence" value="ECO:0007669"/>
    <property type="project" value="TreeGrafter"/>
</dbReference>
<keyword evidence="3" id="KW-0648">Protein biosynthesis</keyword>
<name>A0A2R5G1U0_9STRA</name>
<dbReference type="Gene3D" id="1.10.150.190">
    <property type="entry name" value="Translation initiation factor 2, subunit 1, domain 2"/>
    <property type="match status" value="1"/>
</dbReference>
<dbReference type="GO" id="GO:0003743">
    <property type="term" value="F:translation initiation factor activity"/>
    <property type="evidence" value="ECO:0007669"/>
    <property type="project" value="UniProtKB-KW"/>
</dbReference>
<gene>
    <name evidence="6" type="ORF">FCC1311_007232</name>
</gene>
<protein>
    <submittedName>
        <fullName evidence="6">Eukaryotic translation initiation factor 2 subunit 1</fullName>
    </submittedName>
</protein>
<keyword evidence="4" id="KW-0175">Coiled coil</keyword>
<evidence type="ECO:0000256" key="2">
    <source>
        <dbReference type="ARBA" id="ARBA00022540"/>
    </source>
</evidence>
<dbReference type="Pfam" id="PF07541">
    <property type="entry name" value="EIF_2_alpha"/>
    <property type="match status" value="1"/>
</dbReference>
<keyword evidence="2 6" id="KW-0396">Initiation factor</keyword>
<evidence type="ECO:0000259" key="5">
    <source>
        <dbReference type="PROSITE" id="PS50126"/>
    </source>
</evidence>
<reference evidence="6 7" key="1">
    <citation type="submission" date="2017-12" db="EMBL/GenBank/DDBJ databases">
        <title>Sequencing, de novo assembly and annotation of complete genome of a new Thraustochytrid species, strain FCC1311.</title>
        <authorList>
            <person name="Sedici K."/>
            <person name="Godart F."/>
            <person name="Aiese Cigliano R."/>
            <person name="Sanseverino W."/>
            <person name="Barakat M."/>
            <person name="Ortet P."/>
            <person name="Marechal E."/>
            <person name="Cagnac O."/>
            <person name="Amato A."/>
        </authorList>
    </citation>
    <scope>NUCLEOTIDE SEQUENCE [LARGE SCALE GENOMIC DNA]</scope>
</reference>
<evidence type="ECO:0000256" key="3">
    <source>
        <dbReference type="ARBA" id="ARBA00022917"/>
    </source>
</evidence>
<dbReference type="InterPro" id="IPR024054">
    <property type="entry name" value="TIF2_asu_middle_sf"/>
</dbReference>
<proteinExistence type="inferred from homology"/>
<feature type="coiled-coil region" evidence="4">
    <location>
        <begin position="294"/>
        <end position="321"/>
    </location>
</feature>
<dbReference type="FunFam" id="2.40.50.140:FF:000795">
    <property type="entry name" value="Eukaryotic translation initiation factor 2 subunit 1"/>
    <property type="match status" value="1"/>
</dbReference>
<dbReference type="PANTHER" id="PTHR10602">
    <property type="entry name" value="EUKARYOTIC TRANSLATION INITIATION FACTOR 2 SUBUNIT 1"/>
    <property type="match status" value="1"/>
</dbReference>
<dbReference type="FunCoup" id="A0A2R5G1U0">
    <property type="interactions" value="555"/>
</dbReference>
<dbReference type="InterPro" id="IPR024055">
    <property type="entry name" value="TIF2_asu_C"/>
</dbReference>
<dbReference type="GO" id="GO:0003723">
    <property type="term" value="F:RNA binding"/>
    <property type="evidence" value="ECO:0007669"/>
    <property type="project" value="InterPro"/>
</dbReference>
<dbReference type="InterPro" id="IPR012340">
    <property type="entry name" value="NA-bd_OB-fold"/>
</dbReference>
<dbReference type="CDD" id="cd04452">
    <property type="entry name" value="S1_IF2_alpha"/>
    <property type="match status" value="1"/>
</dbReference>
<dbReference type="Gene3D" id="3.30.70.1130">
    <property type="entry name" value="EIF_2_alpha"/>
    <property type="match status" value="1"/>
</dbReference>
<evidence type="ECO:0000256" key="4">
    <source>
        <dbReference type="SAM" id="Coils"/>
    </source>
</evidence>
<accession>A0A2R5G1U0</accession>
<keyword evidence="7" id="KW-1185">Reference proteome</keyword>